<dbReference type="GO" id="GO:0004674">
    <property type="term" value="F:protein serine/threonine kinase activity"/>
    <property type="evidence" value="ECO:0007669"/>
    <property type="project" value="UniProtKB-KW"/>
</dbReference>
<name>A0A836INQ3_9TRYP</name>
<dbReference type="OrthoDB" id="248923at2759"/>
<dbReference type="Gene3D" id="3.30.200.20">
    <property type="entry name" value="Phosphorylase Kinase, domain 1"/>
    <property type="match status" value="1"/>
</dbReference>
<evidence type="ECO:0000313" key="12">
    <source>
        <dbReference type="EMBL" id="KAG5499420.1"/>
    </source>
</evidence>
<keyword evidence="13" id="KW-1185">Reference proteome</keyword>
<keyword evidence="2" id="KW-0723">Serine/threonine-protein kinase</keyword>
<evidence type="ECO:0000256" key="4">
    <source>
        <dbReference type="ARBA" id="ARBA00022741"/>
    </source>
</evidence>
<dbReference type="Proteomes" id="UP000674318">
    <property type="component" value="Unassembled WGS sequence"/>
</dbReference>
<dbReference type="InterPro" id="IPR008271">
    <property type="entry name" value="Ser/Thr_kinase_AS"/>
</dbReference>
<accession>A0A836INQ3</accession>
<dbReference type="CDD" id="cd08215">
    <property type="entry name" value="STKc_Nek"/>
    <property type="match status" value="1"/>
</dbReference>
<dbReference type="Gene3D" id="1.10.510.10">
    <property type="entry name" value="Transferase(Phosphotransferase) domain 1"/>
    <property type="match status" value="1"/>
</dbReference>
<keyword evidence="6 9" id="KW-0067">ATP-binding</keyword>
<organism evidence="12 13">
    <name type="scientific">Porcisia hertigi</name>
    <dbReference type="NCBI Taxonomy" id="2761500"/>
    <lineage>
        <taxon>Eukaryota</taxon>
        <taxon>Discoba</taxon>
        <taxon>Euglenozoa</taxon>
        <taxon>Kinetoplastea</taxon>
        <taxon>Metakinetoplastina</taxon>
        <taxon>Trypanosomatida</taxon>
        <taxon>Trypanosomatidae</taxon>
        <taxon>Leishmaniinae</taxon>
        <taxon>Porcisia</taxon>
    </lineage>
</organism>
<reference evidence="12 13" key="1">
    <citation type="submission" date="2021-02" db="EMBL/GenBank/DDBJ databases">
        <title>Porcisia hertigi Genome sequencing and assembly.</title>
        <authorList>
            <person name="Almutairi H."/>
            <person name="Gatherer D."/>
        </authorList>
    </citation>
    <scope>NUCLEOTIDE SEQUENCE [LARGE SCALE GENOMIC DNA]</scope>
    <source>
        <strain evidence="12 13">C119</strain>
    </source>
</reference>
<feature type="region of interest" description="Disordered" evidence="10">
    <location>
        <begin position="349"/>
        <end position="415"/>
    </location>
</feature>
<evidence type="ECO:0000256" key="10">
    <source>
        <dbReference type="SAM" id="MobiDB-lite"/>
    </source>
</evidence>
<dbReference type="Pfam" id="PF00069">
    <property type="entry name" value="Pkinase"/>
    <property type="match status" value="1"/>
</dbReference>
<feature type="compositionally biased region" description="Low complexity" evidence="10">
    <location>
        <begin position="393"/>
        <end position="404"/>
    </location>
</feature>
<sequence>MPKETAAAEQRMRDYKVFEHLGSGATSDVYRVVNKTNNRTYVLKKMSLANMSDEEQLRAKQEIVVMDNVDHPNIVKFRESFIDRVENSVDIVMEYCEFGTLEDLIERQRYEGRPFPTDVLLEWMAELLCGLAHIHSTRILHRDIKTSNIFVTSKNHLKLGDFGVCTILSNPNAKVQSMIGTPLYFAPEVCNNDAHDERSDVWSLGIVFYEMCTLRRPFEADNLFALIQLILESDIEPFSNGVESSLEGLVRQMLDRDPSRRPTAQELIDVHLEVPLSHPSHPSQKPSSGRLLQQFSGPELQYTKKWPPPEGTTPVPKEGVKGRATGEWIHTGNALSVFVELQRTLHQIPASAKARGHTASSQGSRPASGAAHKAPSFVAKPRPDKPGKRAKGSRSAVSSSTSATPCTRAKATGCAVPQKDEEVLNTSLCSFTMRELQLDVQRLHSAMFGENSISTDDVPVVIELQGGPALEAWSALSGKRSASELHNGSSVPRATAPEGRASFLADISAVIDRHAANGRQIELEALDEAASLLSQYKYLNYGLR</sequence>
<proteinExistence type="predicted"/>
<protein>
    <recommendedName>
        <fullName evidence="1">non-specific serine/threonine protein kinase</fullName>
        <ecNumber evidence="1">2.7.11.1</ecNumber>
    </recommendedName>
</protein>
<evidence type="ECO:0000256" key="2">
    <source>
        <dbReference type="ARBA" id="ARBA00022527"/>
    </source>
</evidence>
<dbReference type="FunFam" id="3.30.200.20:FF:000971">
    <property type="entry name" value="Putative serine/threonine-protein kinase Nek3"/>
    <property type="match status" value="1"/>
</dbReference>
<dbReference type="InterPro" id="IPR017441">
    <property type="entry name" value="Protein_kinase_ATP_BS"/>
</dbReference>
<comment type="catalytic activity">
    <reaction evidence="8">
        <text>L-seryl-[protein] + ATP = O-phospho-L-seryl-[protein] + ADP + H(+)</text>
        <dbReference type="Rhea" id="RHEA:17989"/>
        <dbReference type="Rhea" id="RHEA-COMP:9863"/>
        <dbReference type="Rhea" id="RHEA-COMP:11604"/>
        <dbReference type="ChEBI" id="CHEBI:15378"/>
        <dbReference type="ChEBI" id="CHEBI:29999"/>
        <dbReference type="ChEBI" id="CHEBI:30616"/>
        <dbReference type="ChEBI" id="CHEBI:83421"/>
        <dbReference type="ChEBI" id="CHEBI:456216"/>
        <dbReference type="EC" id="2.7.11.1"/>
    </reaction>
</comment>
<feature type="domain" description="Protein kinase" evidence="11">
    <location>
        <begin position="15"/>
        <end position="274"/>
    </location>
</feature>
<dbReference type="FunFam" id="1.10.510.10:FF:001074">
    <property type="entry name" value="Putative serine/threonine-protein kinase Nek3"/>
    <property type="match status" value="1"/>
</dbReference>
<dbReference type="InterPro" id="IPR000719">
    <property type="entry name" value="Prot_kinase_dom"/>
</dbReference>
<evidence type="ECO:0000256" key="9">
    <source>
        <dbReference type="PROSITE-ProRule" id="PRU10141"/>
    </source>
</evidence>
<feature type="region of interest" description="Disordered" evidence="10">
    <location>
        <begin position="301"/>
        <end position="320"/>
    </location>
</feature>
<dbReference type="InterPro" id="IPR051131">
    <property type="entry name" value="NEK_Ser/Thr_kinase_NIMA"/>
</dbReference>
<evidence type="ECO:0000259" key="11">
    <source>
        <dbReference type="PROSITE" id="PS50011"/>
    </source>
</evidence>
<dbReference type="PROSITE" id="PS50011">
    <property type="entry name" value="PROTEIN_KINASE_DOM"/>
    <property type="match status" value="1"/>
</dbReference>
<dbReference type="EC" id="2.7.11.1" evidence="1"/>
<dbReference type="AlphaFoldDB" id="A0A836INQ3"/>
<dbReference type="KEGG" id="phet:94293988"/>
<evidence type="ECO:0000313" key="13">
    <source>
        <dbReference type="Proteomes" id="UP000674318"/>
    </source>
</evidence>
<keyword evidence="3" id="KW-0808">Transferase</keyword>
<dbReference type="PROSITE" id="PS00107">
    <property type="entry name" value="PROTEIN_KINASE_ATP"/>
    <property type="match status" value="1"/>
</dbReference>
<dbReference type="RefSeq" id="XP_067755638.1">
    <property type="nucleotide sequence ID" value="XM_067903911.1"/>
</dbReference>
<evidence type="ECO:0000256" key="5">
    <source>
        <dbReference type="ARBA" id="ARBA00022777"/>
    </source>
</evidence>
<dbReference type="PROSITE" id="PS00108">
    <property type="entry name" value="PROTEIN_KINASE_ST"/>
    <property type="match status" value="1"/>
</dbReference>
<keyword evidence="4 9" id="KW-0547">Nucleotide-binding</keyword>
<dbReference type="SUPFAM" id="SSF56112">
    <property type="entry name" value="Protein kinase-like (PK-like)"/>
    <property type="match status" value="1"/>
</dbReference>
<evidence type="ECO:0000256" key="6">
    <source>
        <dbReference type="ARBA" id="ARBA00022840"/>
    </source>
</evidence>
<dbReference type="GeneID" id="94293988"/>
<gene>
    <name evidence="12" type="ORF">JKF63_07983</name>
</gene>
<evidence type="ECO:0000256" key="7">
    <source>
        <dbReference type="ARBA" id="ARBA00047899"/>
    </source>
</evidence>
<feature type="binding site" evidence="9">
    <location>
        <position position="44"/>
    </location>
    <ligand>
        <name>ATP</name>
        <dbReference type="ChEBI" id="CHEBI:30616"/>
    </ligand>
</feature>
<dbReference type="EMBL" id="JAFJZO010000029">
    <property type="protein sequence ID" value="KAG5499420.1"/>
    <property type="molecule type" value="Genomic_DNA"/>
</dbReference>
<dbReference type="GO" id="GO:0005524">
    <property type="term" value="F:ATP binding"/>
    <property type="evidence" value="ECO:0007669"/>
    <property type="project" value="UniProtKB-UniRule"/>
</dbReference>
<dbReference type="SMART" id="SM00220">
    <property type="entry name" value="S_TKc"/>
    <property type="match status" value="1"/>
</dbReference>
<dbReference type="InterPro" id="IPR011009">
    <property type="entry name" value="Kinase-like_dom_sf"/>
</dbReference>
<comment type="caution">
    <text evidence="12">The sequence shown here is derived from an EMBL/GenBank/DDBJ whole genome shotgun (WGS) entry which is preliminary data.</text>
</comment>
<evidence type="ECO:0000256" key="3">
    <source>
        <dbReference type="ARBA" id="ARBA00022679"/>
    </source>
</evidence>
<evidence type="ECO:0000256" key="8">
    <source>
        <dbReference type="ARBA" id="ARBA00048679"/>
    </source>
</evidence>
<dbReference type="PANTHER" id="PTHR44899:SF3">
    <property type="entry name" value="SERINE_THREONINE-PROTEIN KINASE NEK1"/>
    <property type="match status" value="1"/>
</dbReference>
<keyword evidence="5" id="KW-0418">Kinase</keyword>
<comment type="catalytic activity">
    <reaction evidence="7">
        <text>L-threonyl-[protein] + ATP = O-phospho-L-threonyl-[protein] + ADP + H(+)</text>
        <dbReference type="Rhea" id="RHEA:46608"/>
        <dbReference type="Rhea" id="RHEA-COMP:11060"/>
        <dbReference type="Rhea" id="RHEA-COMP:11605"/>
        <dbReference type="ChEBI" id="CHEBI:15378"/>
        <dbReference type="ChEBI" id="CHEBI:30013"/>
        <dbReference type="ChEBI" id="CHEBI:30616"/>
        <dbReference type="ChEBI" id="CHEBI:61977"/>
        <dbReference type="ChEBI" id="CHEBI:456216"/>
        <dbReference type="EC" id="2.7.11.1"/>
    </reaction>
</comment>
<evidence type="ECO:0000256" key="1">
    <source>
        <dbReference type="ARBA" id="ARBA00012513"/>
    </source>
</evidence>
<dbReference type="PANTHER" id="PTHR44899">
    <property type="entry name" value="CAMK FAMILY PROTEIN KINASE"/>
    <property type="match status" value="1"/>
</dbReference>